<evidence type="ECO:0008006" key="11">
    <source>
        <dbReference type="Google" id="ProtNLM"/>
    </source>
</evidence>
<protein>
    <recommendedName>
        <fullName evidence="11">MFS transporter</fullName>
    </recommendedName>
</protein>
<evidence type="ECO:0000256" key="6">
    <source>
        <dbReference type="ARBA" id="ARBA00023136"/>
    </source>
</evidence>
<dbReference type="EMBL" id="QLMJ01000016">
    <property type="protein sequence ID" value="RAK30450.1"/>
    <property type="molecule type" value="Genomic_DNA"/>
</dbReference>
<dbReference type="PANTHER" id="PTHR42718:SF46">
    <property type="entry name" value="BLR6921 PROTEIN"/>
    <property type="match status" value="1"/>
</dbReference>
<proteinExistence type="predicted"/>
<evidence type="ECO:0000256" key="3">
    <source>
        <dbReference type="ARBA" id="ARBA00022475"/>
    </source>
</evidence>
<evidence type="ECO:0000256" key="5">
    <source>
        <dbReference type="ARBA" id="ARBA00022989"/>
    </source>
</evidence>
<evidence type="ECO:0000313" key="10">
    <source>
        <dbReference type="Proteomes" id="UP000249341"/>
    </source>
</evidence>
<feature type="transmembrane region" description="Helical" evidence="8">
    <location>
        <begin position="41"/>
        <end position="62"/>
    </location>
</feature>
<reference evidence="9 10" key="1">
    <citation type="submission" date="2018-06" db="EMBL/GenBank/DDBJ databases">
        <title>Genomic Encyclopedia of Type Strains, Phase III (KMG-III): the genomes of soil and plant-associated and newly described type strains.</title>
        <authorList>
            <person name="Whitman W."/>
        </authorList>
    </citation>
    <scope>NUCLEOTIDE SEQUENCE [LARGE SCALE GENOMIC DNA]</scope>
    <source>
        <strain evidence="9 10">CGMCC 4.7090</strain>
    </source>
</reference>
<keyword evidence="4 8" id="KW-0812">Transmembrane</keyword>
<keyword evidence="2" id="KW-0813">Transport</keyword>
<evidence type="ECO:0000256" key="7">
    <source>
        <dbReference type="SAM" id="MobiDB-lite"/>
    </source>
</evidence>
<evidence type="ECO:0000313" key="9">
    <source>
        <dbReference type="EMBL" id="RAK30450.1"/>
    </source>
</evidence>
<name>A0A327Z495_9ACTN</name>
<feature type="region of interest" description="Disordered" evidence="7">
    <location>
        <begin position="99"/>
        <end position="122"/>
    </location>
</feature>
<keyword evidence="6 8" id="KW-0472">Membrane</keyword>
<feature type="transmembrane region" description="Helical" evidence="8">
    <location>
        <begin position="74"/>
        <end position="96"/>
    </location>
</feature>
<evidence type="ECO:0000256" key="4">
    <source>
        <dbReference type="ARBA" id="ARBA00022692"/>
    </source>
</evidence>
<keyword evidence="5 8" id="KW-1133">Transmembrane helix</keyword>
<evidence type="ECO:0000256" key="2">
    <source>
        <dbReference type="ARBA" id="ARBA00022448"/>
    </source>
</evidence>
<dbReference type="InterPro" id="IPR036259">
    <property type="entry name" value="MFS_trans_sf"/>
</dbReference>
<organism evidence="9 10">
    <name type="scientific">Actinoplanes lutulentus</name>
    <dbReference type="NCBI Taxonomy" id="1287878"/>
    <lineage>
        <taxon>Bacteria</taxon>
        <taxon>Bacillati</taxon>
        <taxon>Actinomycetota</taxon>
        <taxon>Actinomycetes</taxon>
        <taxon>Micromonosporales</taxon>
        <taxon>Micromonosporaceae</taxon>
        <taxon>Actinoplanes</taxon>
    </lineage>
</organism>
<dbReference type="AlphaFoldDB" id="A0A327Z495"/>
<dbReference type="GO" id="GO:0005886">
    <property type="term" value="C:plasma membrane"/>
    <property type="evidence" value="ECO:0007669"/>
    <property type="project" value="UniProtKB-SubCell"/>
</dbReference>
<dbReference type="RefSeq" id="WP_111652507.1">
    <property type="nucleotide sequence ID" value="NZ_JACHWI010000007.1"/>
</dbReference>
<comment type="subcellular location">
    <subcellularLocation>
        <location evidence="1">Cell membrane</location>
        <topology evidence="1">Multi-pass membrane protein</topology>
    </subcellularLocation>
</comment>
<accession>A0A327Z495</accession>
<gene>
    <name evidence="9" type="ORF">B0I29_116109</name>
</gene>
<keyword evidence="3" id="KW-1003">Cell membrane</keyword>
<evidence type="ECO:0000256" key="1">
    <source>
        <dbReference type="ARBA" id="ARBA00004651"/>
    </source>
</evidence>
<dbReference type="PANTHER" id="PTHR42718">
    <property type="entry name" value="MAJOR FACILITATOR SUPERFAMILY MULTIDRUG TRANSPORTER MFSC"/>
    <property type="match status" value="1"/>
</dbReference>
<keyword evidence="10" id="KW-1185">Reference proteome</keyword>
<evidence type="ECO:0000256" key="8">
    <source>
        <dbReference type="SAM" id="Phobius"/>
    </source>
</evidence>
<dbReference type="SUPFAM" id="SSF103473">
    <property type="entry name" value="MFS general substrate transporter"/>
    <property type="match status" value="1"/>
</dbReference>
<sequence length="122" mass="11888">MILIGAGQGLAFAPMTSAGLAGVATADAGAASGLINTFHQLGSALGLGILTSVAATAVPPGAAAQTALVDRFGAALTGGSVLLAVALLLAAGLIAAHPRRERPGQPGQPDRVRRSNRTVSRG</sequence>
<comment type="caution">
    <text evidence="9">The sequence shown here is derived from an EMBL/GenBank/DDBJ whole genome shotgun (WGS) entry which is preliminary data.</text>
</comment>
<dbReference type="Proteomes" id="UP000249341">
    <property type="component" value="Unassembled WGS sequence"/>
</dbReference>